<proteinExistence type="predicted"/>
<dbReference type="Proteomes" id="UP000094526">
    <property type="component" value="Unassembled WGS sequence"/>
</dbReference>
<feature type="compositionally biased region" description="Basic and acidic residues" evidence="1">
    <location>
        <begin position="63"/>
        <end position="74"/>
    </location>
</feature>
<keyword evidence="3" id="KW-1185">Reference proteome</keyword>
<evidence type="ECO:0000256" key="1">
    <source>
        <dbReference type="SAM" id="MobiDB-lite"/>
    </source>
</evidence>
<feature type="compositionally biased region" description="Polar residues" evidence="1">
    <location>
        <begin position="97"/>
        <end position="106"/>
    </location>
</feature>
<comment type="caution">
    <text evidence="2">The sequence shown here is derived from an EMBL/GenBank/DDBJ whole genome shotgun (WGS) entry which is preliminary data.</text>
</comment>
<name>A0A1C1CYQ9_9EURO</name>
<feature type="region of interest" description="Disordered" evidence="1">
    <location>
        <begin position="54"/>
        <end position="106"/>
    </location>
</feature>
<evidence type="ECO:0000313" key="3">
    <source>
        <dbReference type="Proteomes" id="UP000094526"/>
    </source>
</evidence>
<organism evidence="2 3">
    <name type="scientific">Cladophialophora carrionii</name>
    <dbReference type="NCBI Taxonomy" id="86049"/>
    <lineage>
        <taxon>Eukaryota</taxon>
        <taxon>Fungi</taxon>
        <taxon>Dikarya</taxon>
        <taxon>Ascomycota</taxon>
        <taxon>Pezizomycotina</taxon>
        <taxon>Eurotiomycetes</taxon>
        <taxon>Chaetothyriomycetidae</taxon>
        <taxon>Chaetothyriales</taxon>
        <taxon>Herpotrichiellaceae</taxon>
        <taxon>Cladophialophora</taxon>
    </lineage>
</organism>
<dbReference type="AlphaFoldDB" id="A0A1C1CYQ9"/>
<accession>A0A1C1CYQ9</accession>
<gene>
    <name evidence="2" type="ORF">CLCR_10996</name>
</gene>
<reference evidence="3" key="1">
    <citation type="submission" date="2015-07" db="EMBL/GenBank/DDBJ databases">
        <authorList>
            <person name="Teixeira M.M."/>
            <person name="Souza R.C."/>
            <person name="Almeida L.G."/>
            <person name="Vicente V.A."/>
            <person name="de Hoog S."/>
            <person name="Bocca A.L."/>
            <person name="de Almeida S.R."/>
            <person name="Vasconcelos A.T."/>
            <person name="Felipe M.S."/>
        </authorList>
    </citation>
    <scope>NUCLEOTIDE SEQUENCE [LARGE SCALE GENOMIC DNA]</scope>
    <source>
        <strain evidence="3">KSF</strain>
    </source>
</reference>
<sequence>MLWCWIEVPINCETVAKKRMTLSGIVETNLPSEIHMPKRGAIYVIGVNVKRVRQEDRDVGDEAGGKARDGEDTTHAATLAGQESLEMNTGRKHQTRGHGSTTLQVS</sequence>
<dbReference type="EMBL" id="LGRB01000008">
    <property type="protein sequence ID" value="OCT53677.1"/>
    <property type="molecule type" value="Genomic_DNA"/>
</dbReference>
<evidence type="ECO:0000313" key="2">
    <source>
        <dbReference type="EMBL" id="OCT53677.1"/>
    </source>
</evidence>
<dbReference type="VEuPathDB" id="FungiDB:CLCR_10996"/>
<protein>
    <submittedName>
        <fullName evidence="2">Uncharacterized protein</fullName>
    </submittedName>
</protein>